<dbReference type="HOGENOM" id="CLU_2196342_0_0_1"/>
<evidence type="ECO:0000313" key="2">
    <source>
        <dbReference type="EMBL" id="EDP54888.1"/>
    </source>
</evidence>
<sequence length="108" mass="12170">MPKIKERASYLWQLTGLISMIASAHLDLKNFDPGSICYCNVFFSSLLLLSLGILVGRGFDKRSTAPEERQFWKSTYSGVPLAQAQMSEIGDTSSVTCTWKIYSVVRRR</sequence>
<dbReference type="Proteomes" id="UP000001699">
    <property type="component" value="Unassembled WGS sequence"/>
</dbReference>
<evidence type="ECO:0000256" key="1">
    <source>
        <dbReference type="SAM" id="Phobius"/>
    </source>
</evidence>
<accession>B0XTP6</accession>
<gene>
    <name evidence="2" type="ORF">AFUB_029470</name>
</gene>
<name>B0XTP6_ASPFC</name>
<dbReference type="AlphaFoldDB" id="B0XTP6"/>
<keyword evidence="1" id="KW-0472">Membrane</keyword>
<dbReference type="EMBL" id="DS499595">
    <property type="protein sequence ID" value="EDP54888.1"/>
    <property type="molecule type" value="Genomic_DNA"/>
</dbReference>
<feature type="transmembrane region" description="Helical" evidence="1">
    <location>
        <begin position="33"/>
        <end position="55"/>
    </location>
</feature>
<evidence type="ECO:0000313" key="3">
    <source>
        <dbReference type="Proteomes" id="UP000001699"/>
    </source>
</evidence>
<keyword evidence="1" id="KW-0812">Transmembrane</keyword>
<keyword evidence="3" id="KW-1185">Reference proteome</keyword>
<organism evidence="2 3">
    <name type="scientific">Aspergillus fumigatus (strain CBS 144.89 / FGSC A1163 / CEA10)</name>
    <name type="common">Neosartorya fumigata</name>
    <dbReference type="NCBI Taxonomy" id="451804"/>
    <lineage>
        <taxon>Eukaryota</taxon>
        <taxon>Fungi</taxon>
        <taxon>Dikarya</taxon>
        <taxon>Ascomycota</taxon>
        <taxon>Pezizomycotina</taxon>
        <taxon>Eurotiomycetes</taxon>
        <taxon>Eurotiomycetidae</taxon>
        <taxon>Eurotiales</taxon>
        <taxon>Aspergillaceae</taxon>
        <taxon>Aspergillus</taxon>
        <taxon>Aspergillus subgen. Fumigati</taxon>
    </lineage>
</organism>
<keyword evidence="1" id="KW-1133">Transmembrane helix</keyword>
<reference evidence="2 3" key="1">
    <citation type="journal article" date="2008" name="PLoS Genet.">
        <title>Genomic islands in the pathogenic filamentous fungus Aspergillus fumigatus.</title>
        <authorList>
            <person name="Fedorova N.D."/>
            <person name="Khaldi N."/>
            <person name="Joardar V.S."/>
            <person name="Maiti R."/>
            <person name="Amedeo P."/>
            <person name="Anderson M.J."/>
            <person name="Crabtree J."/>
            <person name="Silva J.C."/>
            <person name="Badger J.H."/>
            <person name="Albarraq A."/>
            <person name="Angiuoli S."/>
            <person name="Bussey H."/>
            <person name="Bowyer P."/>
            <person name="Cotty P.J."/>
            <person name="Dyer P.S."/>
            <person name="Egan A."/>
            <person name="Galens K."/>
            <person name="Fraser-Liggett C.M."/>
            <person name="Haas B.J."/>
            <person name="Inman J.M."/>
            <person name="Kent R."/>
            <person name="Lemieux S."/>
            <person name="Malavazi I."/>
            <person name="Orvis J."/>
            <person name="Roemer T."/>
            <person name="Ronning C.M."/>
            <person name="Sundaram J.P."/>
            <person name="Sutton G."/>
            <person name="Turner G."/>
            <person name="Venter J.C."/>
            <person name="White O.R."/>
            <person name="Whitty B.R."/>
            <person name="Youngman P."/>
            <person name="Wolfe K.H."/>
            <person name="Goldman G.H."/>
            <person name="Wortman J.R."/>
            <person name="Jiang B."/>
            <person name="Denning D.W."/>
            <person name="Nierman W.C."/>
        </authorList>
    </citation>
    <scope>NUCLEOTIDE SEQUENCE [LARGE SCALE GENOMIC DNA]</scope>
    <source>
        <strain evidence="3">CBS 144.89 / FGSC A1163 / CEA10</strain>
    </source>
</reference>
<proteinExistence type="predicted"/>
<protein>
    <submittedName>
        <fullName evidence="2">Uncharacterized protein</fullName>
    </submittedName>
</protein>